<feature type="signal peptide" evidence="1">
    <location>
        <begin position="1"/>
        <end position="22"/>
    </location>
</feature>
<dbReference type="RefSeq" id="WP_162310743.1">
    <property type="nucleotide sequence ID" value="NZ_JACHGU010000001.1"/>
</dbReference>
<evidence type="ECO:0000313" key="3">
    <source>
        <dbReference type="Proteomes" id="UP000462066"/>
    </source>
</evidence>
<comment type="caution">
    <text evidence="2">The sequence shown here is derived from an EMBL/GenBank/DDBJ whole genome shotgun (WGS) entry which is preliminary data.</text>
</comment>
<feature type="chain" id="PRO_5030575724" evidence="1">
    <location>
        <begin position="23"/>
        <end position="159"/>
    </location>
</feature>
<proteinExistence type="predicted"/>
<dbReference type="AlphaFoldDB" id="A0A7V8K728"/>
<gene>
    <name evidence="2" type="ORF">B1992_06880</name>
</gene>
<organism evidence="2 3">
    <name type="scientific">Pseudoxanthomonas broegbernensis</name>
    <dbReference type="NCBI Taxonomy" id="83619"/>
    <lineage>
        <taxon>Bacteria</taxon>
        <taxon>Pseudomonadati</taxon>
        <taxon>Pseudomonadota</taxon>
        <taxon>Gammaproteobacteria</taxon>
        <taxon>Lysobacterales</taxon>
        <taxon>Lysobacteraceae</taxon>
        <taxon>Pseudoxanthomonas</taxon>
    </lineage>
</organism>
<keyword evidence="3" id="KW-1185">Reference proteome</keyword>
<reference evidence="2 3" key="1">
    <citation type="submission" date="2017-10" db="EMBL/GenBank/DDBJ databases">
        <title>Whole genome sequencing of Pseudoxanthomonas broegbernensis DSM 12573(T).</title>
        <authorList>
            <person name="Kumar S."/>
            <person name="Bansal K."/>
            <person name="Kaur A."/>
            <person name="Patil P."/>
            <person name="Sharma S."/>
            <person name="Patil P.B."/>
        </authorList>
    </citation>
    <scope>NUCLEOTIDE SEQUENCE [LARGE SCALE GENOMIC DNA]</scope>
    <source>
        <strain evidence="2 3">DSM 12573</strain>
    </source>
</reference>
<keyword evidence="1" id="KW-0732">Signal</keyword>
<name>A0A7V8K728_9GAMM</name>
<accession>A0A7V8K728</accession>
<sequence>MTRRGRTVLLLAAGAATGVALGAAWPPPPIPKSREDAAEWTLPADALERLPRDAVTRAGQVRWLGEKGADGDGQASQEWRLAGILQTPQPVALVVTPGKQKQSFRLEPGATLPDGSRLAAIEGDTATVERGACTLVYQLHRSQPIRTSGPCSAGTPDTE</sequence>
<evidence type="ECO:0000256" key="1">
    <source>
        <dbReference type="SAM" id="SignalP"/>
    </source>
</evidence>
<protein>
    <submittedName>
        <fullName evidence="2">Uncharacterized protein</fullName>
    </submittedName>
</protein>
<dbReference type="Proteomes" id="UP000462066">
    <property type="component" value="Unassembled WGS sequence"/>
</dbReference>
<evidence type="ECO:0000313" key="2">
    <source>
        <dbReference type="EMBL" id="KAF1686628.1"/>
    </source>
</evidence>
<dbReference type="EMBL" id="MWIP01000005">
    <property type="protein sequence ID" value="KAF1686628.1"/>
    <property type="molecule type" value="Genomic_DNA"/>
</dbReference>